<keyword evidence="1" id="KW-0677">Repeat</keyword>
<evidence type="ECO:0000256" key="1">
    <source>
        <dbReference type="ARBA" id="ARBA00022737"/>
    </source>
</evidence>
<dbReference type="GO" id="GO:0003779">
    <property type="term" value="F:actin binding"/>
    <property type="evidence" value="ECO:0007669"/>
    <property type="project" value="UniProtKB-KW"/>
</dbReference>
<gene>
    <name evidence="4" type="ORF">HPB48_006416</name>
</gene>
<accession>A0A9J6FAI5</accession>
<dbReference type="InterPro" id="IPR036872">
    <property type="entry name" value="CH_dom_sf"/>
</dbReference>
<proteinExistence type="predicted"/>
<dbReference type="Pfam" id="PF00307">
    <property type="entry name" value="CH"/>
    <property type="match status" value="1"/>
</dbReference>
<dbReference type="SMART" id="SM00033">
    <property type="entry name" value="CH"/>
    <property type="match status" value="1"/>
</dbReference>
<dbReference type="FunFam" id="1.10.418.10:FF:000048">
    <property type="entry name" value="Short stop, isoform B"/>
    <property type="match status" value="1"/>
</dbReference>
<organism evidence="4 5">
    <name type="scientific">Haemaphysalis longicornis</name>
    <name type="common">Bush tick</name>
    <dbReference type="NCBI Taxonomy" id="44386"/>
    <lineage>
        <taxon>Eukaryota</taxon>
        <taxon>Metazoa</taxon>
        <taxon>Ecdysozoa</taxon>
        <taxon>Arthropoda</taxon>
        <taxon>Chelicerata</taxon>
        <taxon>Arachnida</taxon>
        <taxon>Acari</taxon>
        <taxon>Parasitiformes</taxon>
        <taxon>Ixodida</taxon>
        <taxon>Ixodoidea</taxon>
        <taxon>Ixodidae</taxon>
        <taxon>Haemaphysalinae</taxon>
        <taxon>Haemaphysalis</taxon>
    </lineage>
</organism>
<sequence length="200" mass="22757">MSAVLWERQVDERDAIQKKTFTKWVNKHLIKANKRVDDLFVDLQDGHGLLSLLEVLSGETLPREKGRMRFHMLQNVQTALNFLRYRKVKLVNIRAEDIVDGNPKLTLGLIWTIILHFQVRRRPRALCFSCGRSGSITCCCGRPTASSLHRKASQRCGGARVGSGLLQYGGCSRFVQLPSRFSLYTRAEKRESCVKLKIGI</sequence>
<dbReference type="Proteomes" id="UP000821853">
    <property type="component" value="Chromosome 10"/>
</dbReference>
<name>A0A9J6FAI5_HAELO</name>
<dbReference type="Gene3D" id="1.10.418.10">
    <property type="entry name" value="Calponin-like domain"/>
    <property type="match status" value="1"/>
</dbReference>
<evidence type="ECO:0000259" key="3">
    <source>
        <dbReference type="PROSITE" id="PS50021"/>
    </source>
</evidence>
<dbReference type="PROSITE" id="PS00020">
    <property type="entry name" value="ACTININ_2"/>
    <property type="match status" value="1"/>
</dbReference>
<dbReference type="CDD" id="cd21188">
    <property type="entry name" value="CH_PLEC-like_rpt1"/>
    <property type="match status" value="1"/>
</dbReference>
<evidence type="ECO:0000313" key="5">
    <source>
        <dbReference type="Proteomes" id="UP000821853"/>
    </source>
</evidence>
<dbReference type="InterPro" id="IPR001589">
    <property type="entry name" value="Actinin_actin-bd_CS"/>
</dbReference>
<keyword evidence="5" id="KW-1185">Reference proteome</keyword>
<comment type="caution">
    <text evidence="4">The sequence shown here is derived from an EMBL/GenBank/DDBJ whole genome shotgun (WGS) entry which is preliminary data.</text>
</comment>
<dbReference type="OrthoDB" id="6627073at2759"/>
<reference evidence="4 5" key="1">
    <citation type="journal article" date="2020" name="Cell">
        <title>Large-Scale Comparative Analyses of Tick Genomes Elucidate Their Genetic Diversity and Vector Capacities.</title>
        <authorList>
            <consortium name="Tick Genome and Microbiome Consortium (TIGMIC)"/>
            <person name="Jia N."/>
            <person name="Wang J."/>
            <person name="Shi W."/>
            <person name="Du L."/>
            <person name="Sun Y."/>
            <person name="Zhan W."/>
            <person name="Jiang J.F."/>
            <person name="Wang Q."/>
            <person name="Zhang B."/>
            <person name="Ji P."/>
            <person name="Bell-Sakyi L."/>
            <person name="Cui X.M."/>
            <person name="Yuan T.T."/>
            <person name="Jiang B.G."/>
            <person name="Yang W.F."/>
            <person name="Lam T.T."/>
            <person name="Chang Q.C."/>
            <person name="Ding S.J."/>
            <person name="Wang X.J."/>
            <person name="Zhu J.G."/>
            <person name="Ruan X.D."/>
            <person name="Zhao L."/>
            <person name="Wei J.T."/>
            <person name="Ye R.Z."/>
            <person name="Que T.C."/>
            <person name="Du C.H."/>
            <person name="Zhou Y.H."/>
            <person name="Cheng J.X."/>
            <person name="Dai P.F."/>
            <person name="Guo W.B."/>
            <person name="Han X.H."/>
            <person name="Huang E.J."/>
            <person name="Li L.F."/>
            <person name="Wei W."/>
            <person name="Gao Y.C."/>
            <person name="Liu J.Z."/>
            <person name="Shao H.Z."/>
            <person name="Wang X."/>
            <person name="Wang C.C."/>
            <person name="Yang T.C."/>
            <person name="Huo Q.B."/>
            <person name="Li W."/>
            <person name="Chen H.Y."/>
            <person name="Chen S.E."/>
            <person name="Zhou L.G."/>
            <person name="Ni X.B."/>
            <person name="Tian J.H."/>
            <person name="Sheng Y."/>
            <person name="Liu T."/>
            <person name="Pan Y.S."/>
            <person name="Xia L.Y."/>
            <person name="Li J."/>
            <person name="Zhao F."/>
            <person name="Cao W.C."/>
        </authorList>
    </citation>
    <scope>NUCLEOTIDE SEQUENCE [LARGE SCALE GENOMIC DNA]</scope>
    <source>
        <strain evidence="4">HaeL-2018</strain>
    </source>
</reference>
<dbReference type="SUPFAM" id="SSF47576">
    <property type="entry name" value="Calponin-homology domain, CH-domain"/>
    <property type="match status" value="1"/>
</dbReference>
<dbReference type="EMBL" id="JABSTR010000002">
    <property type="protein sequence ID" value="KAH9363310.1"/>
    <property type="molecule type" value="Genomic_DNA"/>
</dbReference>
<feature type="domain" description="Calponin-homology (CH)" evidence="3">
    <location>
        <begin position="15"/>
        <end position="118"/>
    </location>
</feature>
<keyword evidence="2" id="KW-0009">Actin-binding</keyword>
<dbReference type="PROSITE" id="PS00019">
    <property type="entry name" value="ACTININ_1"/>
    <property type="match status" value="1"/>
</dbReference>
<dbReference type="InterPro" id="IPR001715">
    <property type="entry name" value="CH_dom"/>
</dbReference>
<dbReference type="AlphaFoldDB" id="A0A9J6FAI5"/>
<dbReference type="PANTHER" id="PTHR11915">
    <property type="entry name" value="SPECTRIN/FILAMIN RELATED CYTOSKELETAL PROTEIN"/>
    <property type="match status" value="1"/>
</dbReference>
<dbReference type="PROSITE" id="PS50021">
    <property type="entry name" value="CH"/>
    <property type="match status" value="1"/>
</dbReference>
<evidence type="ECO:0000256" key="2">
    <source>
        <dbReference type="ARBA" id="ARBA00023203"/>
    </source>
</evidence>
<protein>
    <recommendedName>
        <fullName evidence="3">Calponin-homology (CH) domain-containing protein</fullName>
    </recommendedName>
</protein>
<dbReference type="VEuPathDB" id="VectorBase:HLOH_043164"/>
<evidence type="ECO:0000313" key="4">
    <source>
        <dbReference type="EMBL" id="KAH9363310.1"/>
    </source>
</evidence>